<dbReference type="InterPro" id="IPR041999">
    <property type="entry name" value="Sortase_D_1"/>
</dbReference>
<sequence length="272" mass="29505">MRHGPDRRTPRCPVAHGHRGSRPAFARARAQAHALALPSGRRQPAGAAPGELPVFVTDGAGGAVIFRRARSASGMYPRGKEAPPNELRCWLQRSLMVGSLALALHASWLPAKAVLAQQLLASSWESSKHDGYPHRPWPWADTHPVARIEQPRLGISQVVLAGDAGRPLAFGPGWAESSARPGSAAGTVVISGHRDTHFAWLRDLRAGDIVRLEHGGGQRDYRVTAFDVVDSRRHRLSATDHDQLVLVTCWPFDATAPRGPMRYLVTLVAVEA</sequence>
<dbReference type="EC" id="3.4.22.-" evidence="2"/>
<evidence type="ECO:0000313" key="3">
    <source>
        <dbReference type="Proteomes" id="UP000305760"/>
    </source>
</evidence>
<dbReference type="CDD" id="cd05828">
    <property type="entry name" value="Sortase_D_1"/>
    <property type="match status" value="1"/>
</dbReference>
<keyword evidence="1 2" id="KW-0378">Hydrolase</keyword>
<evidence type="ECO:0000313" key="2">
    <source>
        <dbReference type="EMBL" id="TNJ35596.1"/>
    </source>
</evidence>
<dbReference type="GO" id="GO:0016787">
    <property type="term" value="F:hydrolase activity"/>
    <property type="evidence" value="ECO:0007669"/>
    <property type="project" value="UniProtKB-KW"/>
</dbReference>
<evidence type="ECO:0000256" key="1">
    <source>
        <dbReference type="ARBA" id="ARBA00022801"/>
    </source>
</evidence>
<dbReference type="EMBL" id="SMDR01000001">
    <property type="protein sequence ID" value="TNJ35596.1"/>
    <property type="molecule type" value="Genomic_DNA"/>
</dbReference>
<dbReference type="Gene3D" id="2.40.260.10">
    <property type="entry name" value="Sortase"/>
    <property type="match status" value="1"/>
</dbReference>
<dbReference type="InterPro" id="IPR005754">
    <property type="entry name" value="Sortase"/>
</dbReference>
<name>A0A5C4RWF5_9GAMM</name>
<dbReference type="InterPro" id="IPR022445">
    <property type="entry name" value="Sortase_proteobact_type"/>
</dbReference>
<gene>
    <name evidence="2" type="ORF">E1B00_07565</name>
</gene>
<dbReference type="Proteomes" id="UP000305760">
    <property type="component" value="Unassembled WGS sequence"/>
</dbReference>
<reference evidence="2 3" key="1">
    <citation type="submission" date="2019-03" db="EMBL/GenBank/DDBJ databases">
        <title>Arenimonas daejeonensis sp. nov., isolated from compost.</title>
        <authorList>
            <person name="Jeon C.O."/>
        </authorList>
    </citation>
    <scope>NUCLEOTIDE SEQUENCE [LARGE SCALE GENOMIC DNA]</scope>
    <source>
        <strain evidence="2 3">R29</strain>
    </source>
</reference>
<dbReference type="NCBIfam" id="TIGR01076">
    <property type="entry name" value="sortase_fam"/>
    <property type="match status" value="1"/>
</dbReference>
<dbReference type="SUPFAM" id="SSF63817">
    <property type="entry name" value="Sortase"/>
    <property type="match status" value="1"/>
</dbReference>
<dbReference type="Pfam" id="PF04203">
    <property type="entry name" value="Sortase"/>
    <property type="match status" value="1"/>
</dbReference>
<accession>A0A5C4RWF5</accession>
<dbReference type="OrthoDB" id="9790661at2"/>
<keyword evidence="3" id="KW-1185">Reference proteome</keyword>
<proteinExistence type="predicted"/>
<dbReference type="NCBIfam" id="TIGR03784">
    <property type="entry name" value="marine_sortase"/>
    <property type="match status" value="1"/>
</dbReference>
<comment type="caution">
    <text evidence="2">The sequence shown here is derived from an EMBL/GenBank/DDBJ whole genome shotgun (WGS) entry which is preliminary data.</text>
</comment>
<protein>
    <submittedName>
        <fullName evidence="2">Class GN sortase</fullName>
        <ecNumber evidence="2">3.4.22.-</ecNumber>
    </submittedName>
</protein>
<dbReference type="InterPro" id="IPR023365">
    <property type="entry name" value="Sortase_dom-sf"/>
</dbReference>
<dbReference type="AlphaFoldDB" id="A0A5C4RWF5"/>
<organism evidence="2 3">
    <name type="scientific">Arenimonas terrae</name>
    <dbReference type="NCBI Taxonomy" id="2546226"/>
    <lineage>
        <taxon>Bacteria</taxon>
        <taxon>Pseudomonadati</taxon>
        <taxon>Pseudomonadota</taxon>
        <taxon>Gammaproteobacteria</taxon>
        <taxon>Lysobacterales</taxon>
        <taxon>Lysobacteraceae</taxon>
        <taxon>Arenimonas</taxon>
    </lineage>
</organism>